<feature type="region of interest" description="Disordered" evidence="2">
    <location>
        <begin position="87"/>
        <end position="123"/>
    </location>
</feature>
<dbReference type="InterPro" id="IPR050185">
    <property type="entry name" value="Ub_carboxyl-term_hydrolase"/>
</dbReference>
<sequence length="481" mass="55777">MYSSNQRPPSTTKDKMQAQGLPNYPLLLNKTQSTPSSQEIKSGYTYSSYGTSTLSTQPQYVSFHYLFEQTRPYEQYGQKLNPYQINQQQSSSGMTTSLSTTQKTNSTISSMTQSQPEQQQPSKYMSNVSKGICGLRNIGNTCFMNSVLQCLLNLPAFNEHFFNGDYLKDMNSKNSSVPNEYSKLVSTIRSTPNFQSVAPYGIKSAVENVMPCFRGYAQQDAQEFLVALLDGLSLGLNRVKSKSTYKEMNDNLNGRTLQDLSKEWWEYSKSRENSLVLDYFQGQLLHTIKCSYCNHNSYAFDTFLDTSLAFTRAFKILEDMDLDRLLDKYVIEETIDDYYCSKCKKHQKVKRKFTIWRLPHILMFHIKRFDYRRFSSDKLNHRVKFPLELDMTKFIQDSRKTFLILVDQSTKNCQYSLCGIVNHSGTLYGGHYTADSLNPFNLKWYRYNDSDVREIDVKQQRYDTDGSSSPYILFYARKSLY</sequence>
<keyword evidence="1" id="KW-0788">Thiol protease</keyword>
<dbReference type="InterPro" id="IPR028889">
    <property type="entry name" value="USP"/>
</dbReference>
<dbReference type="PROSITE" id="PS50235">
    <property type="entry name" value="USP_3"/>
    <property type="match status" value="1"/>
</dbReference>
<dbReference type="CDD" id="cd02674">
    <property type="entry name" value="Peptidase_C19R"/>
    <property type="match status" value="1"/>
</dbReference>
<comment type="similarity">
    <text evidence="1">Belongs to the peptidase C19 family.</text>
</comment>
<keyword evidence="1" id="KW-0378">Hydrolase</keyword>
<name>A0CRD7_PARTE</name>
<gene>
    <name evidence="4" type="ORF">GSPATT00009669001</name>
</gene>
<evidence type="ECO:0000313" key="5">
    <source>
        <dbReference type="Proteomes" id="UP000000600"/>
    </source>
</evidence>
<feature type="domain" description="USP" evidence="3">
    <location>
        <begin position="133"/>
        <end position="478"/>
    </location>
</feature>
<dbReference type="InterPro" id="IPR038765">
    <property type="entry name" value="Papain-like_cys_pep_sf"/>
</dbReference>
<dbReference type="PANTHER" id="PTHR21646">
    <property type="entry name" value="UBIQUITIN CARBOXYL-TERMINAL HYDROLASE"/>
    <property type="match status" value="1"/>
</dbReference>
<dbReference type="OrthoDB" id="292964at2759"/>
<organism evidence="4 5">
    <name type="scientific">Paramecium tetraurelia</name>
    <dbReference type="NCBI Taxonomy" id="5888"/>
    <lineage>
        <taxon>Eukaryota</taxon>
        <taxon>Sar</taxon>
        <taxon>Alveolata</taxon>
        <taxon>Ciliophora</taxon>
        <taxon>Intramacronucleata</taxon>
        <taxon>Oligohymenophorea</taxon>
        <taxon>Peniculida</taxon>
        <taxon>Parameciidae</taxon>
        <taxon>Paramecium</taxon>
    </lineage>
</organism>
<dbReference type="SUPFAM" id="SSF54001">
    <property type="entry name" value="Cysteine proteinases"/>
    <property type="match status" value="1"/>
</dbReference>
<dbReference type="RefSeq" id="XP_001440751.1">
    <property type="nucleotide sequence ID" value="XM_001440714.1"/>
</dbReference>
<comment type="catalytic activity">
    <reaction evidence="1">
        <text>Thiol-dependent hydrolysis of ester, thioester, amide, peptide and isopeptide bonds formed by the C-terminal Gly of ubiquitin (a 76-residue protein attached to proteins as an intracellular targeting signal).</text>
        <dbReference type="EC" id="3.4.19.12"/>
    </reaction>
</comment>
<feature type="compositionally biased region" description="Polar residues" evidence="2">
    <location>
        <begin position="103"/>
        <end position="123"/>
    </location>
</feature>
<dbReference type="Pfam" id="PF00443">
    <property type="entry name" value="UCH"/>
    <property type="match status" value="1"/>
</dbReference>
<evidence type="ECO:0000256" key="1">
    <source>
        <dbReference type="RuleBase" id="RU366025"/>
    </source>
</evidence>
<dbReference type="InterPro" id="IPR001394">
    <property type="entry name" value="Peptidase_C19_UCH"/>
</dbReference>
<keyword evidence="1" id="KW-0833">Ubl conjugation pathway</keyword>
<reference evidence="4 5" key="1">
    <citation type="journal article" date="2006" name="Nature">
        <title>Global trends of whole-genome duplications revealed by the ciliate Paramecium tetraurelia.</title>
        <authorList>
            <consortium name="Genoscope"/>
            <person name="Aury J.-M."/>
            <person name="Jaillon O."/>
            <person name="Duret L."/>
            <person name="Noel B."/>
            <person name="Jubin C."/>
            <person name="Porcel B.M."/>
            <person name="Segurens B."/>
            <person name="Daubin V."/>
            <person name="Anthouard V."/>
            <person name="Aiach N."/>
            <person name="Arnaiz O."/>
            <person name="Billaut A."/>
            <person name="Beisson J."/>
            <person name="Blanc I."/>
            <person name="Bouhouche K."/>
            <person name="Camara F."/>
            <person name="Duharcourt S."/>
            <person name="Guigo R."/>
            <person name="Gogendeau D."/>
            <person name="Katinka M."/>
            <person name="Keller A.-M."/>
            <person name="Kissmehl R."/>
            <person name="Klotz C."/>
            <person name="Koll F."/>
            <person name="Le Moue A."/>
            <person name="Lepere C."/>
            <person name="Malinsky S."/>
            <person name="Nowacki M."/>
            <person name="Nowak J.K."/>
            <person name="Plattner H."/>
            <person name="Poulain J."/>
            <person name="Ruiz F."/>
            <person name="Serrano V."/>
            <person name="Zagulski M."/>
            <person name="Dessen P."/>
            <person name="Betermier M."/>
            <person name="Weissenbach J."/>
            <person name="Scarpelli C."/>
            <person name="Schachter V."/>
            <person name="Sperling L."/>
            <person name="Meyer E."/>
            <person name="Cohen J."/>
            <person name="Wincker P."/>
        </authorList>
    </citation>
    <scope>NUCLEOTIDE SEQUENCE [LARGE SCALE GENOMIC DNA]</scope>
    <source>
        <strain evidence="4 5">Stock d4-2</strain>
    </source>
</reference>
<dbReference type="KEGG" id="ptm:GSPATT00009669001"/>
<dbReference type="InParanoid" id="A0CRD7"/>
<accession>A0CRD7</accession>
<dbReference type="PROSITE" id="PS00973">
    <property type="entry name" value="USP_2"/>
    <property type="match status" value="1"/>
</dbReference>
<protein>
    <recommendedName>
        <fullName evidence="1">Ubiquitin carboxyl-terminal hydrolase</fullName>
        <ecNumber evidence="1">3.4.19.12</ecNumber>
    </recommendedName>
</protein>
<dbReference type="EC" id="3.4.19.12" evidence="1"/>
<dbReference type="Proteomes" id="UP000000600">
    <property type="component" value="Unassembled WGS sequence"/>
</dbReference>
<feature type="compositionally biased region" description="Low complexity" evidence="2">
    <location>
        <begin position="87"/>
        <end position="102"/>
    </location>
</feature>
<dbReference type="GeneID" id="5026536"/>
<dbReference type="GO" id="GO:0006508">
    <property type="term" value="P:proteolysis"/>
    <property type="evidence" value="ECO:0007669"/>
    <property type="project" value="UniProtKB-KW"/>
</dbReference>
<dbReference type="PANTHER" id="PTHR21646:SF23">
    <property type="entry name" value="UBIQUITIN CARBOXYL-TERMINAL HYDROLASE USP2"/>
    <property type="match status" value="1"/>
</dbReference>
<dbReference type="InterPro" id="IPR018200">
    <property type="entry name" value="USP_CS"/>
</dbReference>
<dbReference type="AlphaFoldDB" id="A0CRD7"/>
<dbReference type="HOGENOM" id="CLU_008279_1_0_1"/>
<dbReference type="OMA" id="ENVMPCF"/>
<evidence type="ECO:0000259" key="3">
    <source>
        <dbReference type="PROSITE" id="PS50235"/>
    </source>
</evidence>
<dbReference type="eggNOG" id="KOG1868">
    <property type="taxonomic scope" value="Eukaryota"/>
</dbReference>
<evidence type="ECO:0000313" key="4">
    <source>
        <dbReference type="EMBL" id="CAK73354.1"/>
    </source>
</evidence>
<keyword evidence="1" id="KW-0645">Protease</keyword>
<dbReference type="Gene3D" id="3.90.70.10">
    <property type="entry name" value="Cysteine proteinases"/>
    <property type="match status" value="1"/>
</dbReference>
<dbReference type="STRING" id="5888.A0CRD7"/>
<evidence type="ECO:0000256" key="2">
    <source>
        <dbReference type="SAM" id="MobiDB-lite"/>
    </source>
</evidence>
<dbReference type="EMBL" id="CT868152">
    <property type="protein sequence ID" value="CAK73354.1"/>
    <property type="molecule type" value="Genomic_DNA"/>
</dbReference>
<dbReference type="GO" id="GO:0016579">
    <property type="term" value="P:protein deubiquitination"/>
    <property type="evidence" value="ECO:0007669"/>
    <property type="project" value="InterPro"/>
</dbReference>
<dbReference type="GO" id="GO:0004843">
    <property type="term" value="F:cysteine-type deubiquitinase activity"/>
    <property type="evidence" value="ECO:0007669"/>
    <property type="project" value="UniProtKB-UniRule"/>
</dbReference>
<dbReference type="PROSITE" id="PS00972">
    <property type="entry name" value="USP_1"/>
    <property type="match status" value="1"/>
</dbReference>
<proteinExistence type="inferred from homology"/>
<keyword evidence="5" id="KW-1185">Reference proteome</keyword>